<organism evidence="1 2">
    <name type="scientific">Dryococelus australis</name>
    <dbReference type="NCBI Taxonomy" id="614101"/>
    <lineage>
        <taxon>Eukaryota</taxon>
        <taxon>Metazoa</taxon>
        <taxon>Ecdysozoa</taxon>
        <taxon>Arthropoda</taxon>
        <taxon>Hexapoda</taxon>
        <taxon>Insecta</taxon>
        <taxon>Pterygota</taxon>
        <taxon>Neoptera</taxon>
        <taxon>Polyneoptera</taxon>
        <taxon>Phasmatodea</taxon>
        <taxon>Verophasmatodea</taxon>
        <taxon>Anareolatae</taxon>
        <taxon>Phasmatidae</taxon>
        <taxon>Eurycanthinae</taxon>
        <taxon>Dryococelus</taxon>
    </lineage>
</organism>
<keyword evidence="2" id="KW-1185">Reference proteome</keyword>
<reference evidence="1 2" key="1">
    <citation type="submission" date="2023-02" db="EMBL/GenBank/DDBJ databases">
        <title>LHISI_Scaffold_Assembly.</title>
        <authorList>
            <person name="Stuart O.P."/>
            <person name="Cleave R."/>
            <person name="Magrath M.J.L."/>
            <person name="Mikheyev A.S."/>
        </authorList>
    </citation>
    <scope>NUCLEOTIDE SEQUENCE [LARGE SCALE GENOMIC DNA]</scope>
    <source>
        <strain evidence="1">Daus_M_001</strain>
        <tissue evidence="1">Leg muscle</tissue>
    </source>
</reference>
<gene>
    <name evidence="1" type="ORF">PR048_007428</name>
</gene>
<proteinExistence type="predicted"/>
<dbReference type="Proteomes" id="UP001159363">
    <property type="component" value="Chromosome 3"/>
</dbReference>
<comment type="caution">
    <text evidence="1">The sequence shown here is derived from an EMBL/GenBank/DDBJ whole genome shotgun (WGS) entry which is preliminary data.</text>
</comment>
<sequence>MDRTLKRTHEGLIPSVVALGLRKVRNDRERSPVLARGWVQAGRECMSLGRKLQHARRMWLTSTRRDCCPARAPQLTCDSCTRRRSLVHVPWLLPILIAPVVYLEAANRRAAEKRSSWKLLMKTVHFEGETTAIGTREVVLPASRVAAAYVFKLATMVGGNPEYPMITSLGIQFGIAAPNLSSTFKTKLHHSITEGLKNMLRYDKLDLKRTRISVTFSIGPQFIRHALLISEPVADLQGKNKHWIPCHLIMMLDVFRRTVIHTAVAVLQLQYECLRRDNSYVKCGNDTSSQWRYDNSRVHCTSAHPTHALAGPSNQQQSSSTLAASFRLAERVTRLCYIPQSSTYWSFSCVFIGRCPTPGSYGIREVFLCKSAIGSEAASMGLINCDPIANESCRTMPPVSGFSGGSPVCPPPPCILALPHTHFASSSSALKTPLLRASQISSLTHSTDHESYSELQCFGIQLSFQYFRKEQMSAEDKDVSVYALLISAAPSCAVAGLAG</sequence>
<name>A0ABQ9HU97_9NEOP</name>
<dbReference type="EMBL" id="JARBHB010000003">
    <property type="protein sequence ID" value="KAJ8887944.1"/>
    <property type="molecule type" value="Genomic_DNA"/>
</dbReference>
<protein>
    <submittedName>
        <fullName evidence="1">Uncharacterized protein</fullName>
    </submittedName>
</protein>
<accession>A0ABQ9HU97</accession>
<evidence type="ECO:0000313" key="1">
    <source>
        <dbReference type="EMBL" id="KAJ8887944.1"/>
    </source>
</evidence>
<evidence type="ECO:0000313" key="2">
    <source>
        <dbReference type="Proteomes" id="UP001159363"/>
    </source>
</evidence>